<reference evidence="1" key="1">
    <citation type="journal article" date="2021" name="Proc. Natl. Acad. Sci. U.S.A.">
        <title>A Catalog of Tens of Thousands of Viruses from Human Metagenomes Reveals Hidden Associations with Chronic Diseases.</title>
        <authorList>
            <person name="Tisza M.J."/>
            <person name="Buck C.B."/>
        </authorList>
    </citation>
    <scope>NUCLEOTIDE SEQUENCE</scope>
    <source>
        <strain evidence="1">CtkfK18</strain>
    </source>
</reference>
<accession>A0A8S5VGM8</accession>
<proteinExistence type="predicted"/>
<dbReference type="EMBL" id="BK016265">
    <property type="protein sequence ID" value="DAG05937.1"/>
    <property type="molecule type" value="Genomic_DNA"/>
</dbReference>
<protein>
    <submittedName>
        <fullName evidence="1">Uncharacterized protein</fullName>
    </submittedName>
</protein>
<sequence>MIKAIKDDFRILINGNTLPVLVDNNISIEYIIAELIGNIFKVELTNAEYMKDILESMNKMIIFWDKDTKVLDTLTINHFEFAEDFDLMFKFKKSNSDPLPSIKLWSAYDFQGMQSRDIETYNEMMSHPYVVIGPLNKINPTTFNAIMNAFPINLRILYGDDKLDSPENNNYHNMYLSNSNAVMTIPYYSGRDIKEKKVNSVIDKLRKPSCKLADLSNAVIKFIETEAIDTSIIIDSLEDEETLVVVPHRLKDDVNSRLIEIVNGNDDLNLKVGQYVYNTYAFKVDKNSNLDGVEFVIEPLTKIWIARIVRKYVNRGNYFVECDIQVKHNDKLIVVHGVQFDWCYYLMQFNKSYHLENQADYNTIDYKYLNSNNNIWKPDVLKCIPFRVTTVNYAKYRYFNRVIAFMETIDSWMLERHPTDLYGYVASCISETIVYKAYVFDDVI</sequence>
<name>A0A8S5VGM8_9CAUD</name>
<organism evidence="1">
    <name type="scientific">Myoviridae sp. ctkfK18</name>
    <dbReference type="NCBI Taxonomy" id="2825165"/>
    <lineage>
        <taxon>Viruses</taxon>
        <taxon>Duplodnaviria</taxon>
        <taxon>Heunggongvirae</taxon>
        <taxon>Uroviricota</taxon>
        <taxon>Caudoviricetes</taxon>
    </lineage>
</organism>
<evidence type="ECO:0000313" key="1">
    <source>
        <dbReference type="EMBL" id="DAG05937.1"/>
    </source>
</evidence>